<sequence>MEELMLFPLASVVLPEGKMKLRIFESRYKRMVTKCCQTDSTFGICLFDNKAKNKSSYLSEFGILVKIVDFEALDDGLLGITVLGIKRFKITNLRTEFDGLRVAQVSSLPNWSVRELQKHEFYLSEQLQKVYKQFPKLAEMYPLCFFDDASWVAQRWLELLPLSNQQFDYLMQQQDASDALDFLLGVIEVSH</sequence>
<reference evidence="3" key="1">
    <citation type="submission" date="2022-02" db="EMBL/GenBank/DDBJ databases">
        <title>Emergence and expansion in Europe of a Vibrio aestuarianus clonal complex pathogenic for oysters.</title>
        <authorList>
            <person name="Mesnil A."/>
            <person name="Travers M.-A."/>
        </authorList>
    </citation>
    <scope>NUCLEOTIDE SEQUENCE</scope>
    <source>
        <strain evidence="3">19_064_11T1</strain>
    </source>
</reference>
<evidence type="ECO:0000313" key="3">
    <source>
        <dbReference type="EMBL" id="MDE1240668.1"/>
    </source>
</evidence>
<dbReference type="AlphaFoldDB" id="A0A9X4ETQ9"/>
<dbReference type="InterPro" id="IPR015947">
    <property type="entry name" value="PUA-like_sf"/>
</dbReference>
<evidence type="ECO:0000313" key="2">
    <source>
        <dbReference type="EMBL" id="CAH8216536.1"/>
    </source>
</evidence>
<dbReference type="RefSeq" id="WP_168521255.1">
    <property type="nucleotide sequence ID" value="NZ_CALYLA010000016.1"/>
</dbReference>
<dbReference type="GO" id="GO:0006508">
    <property type="term" value="P:proteolysis"/>
    <property type="evidence" value="ECO:0007669"/>
    <property type="project" value="UniProtKB-KW"/>
</dbReference>
<dbReference type="GeneID" id="79916655"/>
<protein>
    <submittedName>
        <fullName evidence="2">ATP-dependent protease</fullName>
    </submittedName>
    <submittedName>
        <fullName evidence="3">LON peptidase substrate-binding domain-containing protein</fullName>
    </submittedName>
</protein>
<organism evidence="3 4">
    <name type="scientific">Vibrio aestuarianus</name>
    <dbReference type="NCBI Taxonomy" id="28171"/>
    <lineage>
        <taxon>Bacteria</taxon>
        <taxon>Pseudomonadati</taxon>
        <taxon>Pseudomonadota</taxon>
        <taxon>Gammaproteobacteria</taxon>
        <taxon>Vibrionales</taxon>
        <taxon>Vibrionaceae</taxon>
        <taxon>Vibrio</taxon>
    </lineage>
</organism>
<dbReference type="Proteomes" id="UP001140979">
    <property type="component" value="Unassembled WGS sequence"/>
</dbReference>
<reference evidence="2" key="2">
    <citation type="submission" date="2022-06" db="EMBL/GenBank/DDBJ databases">
        <authorList>
            <person name="Goudenege D."/>
            <person name="Le Roux F."/>
        </authorList>
    </citation>
    <scope>NUCLEOTIDE SEQUENCE</scope>
    <source>
        <strain evidence="2">12-063</strain>
    </source>
</reference>
<evidence type="ECO:0000313" key="4">
    <source>
        <dbReference type="Proteomes" id="UP001140979"/>
    </source>
</evidence>
<comment type="caution">
    <text evidence="3">The sequence shown here is derived from an EMBL/GenBank/DDBJ whole genome shotgun (WGS) entry which is preliminary data.</text>
</comment>
<keyword evidence="2" id="KW-0378">Hydrolase</keyword>
<name>A0A9X4ETQ9_9VIBR</name>
<keyword evidence="5" id="KW-1185">Reference proteome</keyword>
<proteinExistence type="predicted"/>
<evidence type="ECO:0000259" key="1">
    <source>
        <dbReference type="SMART" id="SM00464"/>
    </source>
</evidence>
<dbReference type="EMBL" id="CALYLK010000131">
    <property type="protein sequence ID" value="CAH8216536.1"/>
    <property type="molecule type" value="Genomic_DNA"/>
</dbReference>
<dbReference type="EMBL" id="JAKNBA010000001">
    <property type="protein sequence ID" value="MDE1240668.1"/>
    <property type="molecule type" value="Genomic_DNA"/>
</dbReference>
<dbReference type="Gene3D" id="1.10.4060.10">
    <property type="entry name" value="BPP1347 like domain"/>
    <property type="match status" value="1"/>
</dbReference>
<dbReference type="SUPFAM" id="SSF88697">
    <property type="entry name" value="PUA domain-like"/>
    <property type="match status" value="1"/>
</dbReference>
<dbReference type="Pfam" id="PF02190">
    <property type="entry name" value="LON_substr_bdg"/>
    <property type="match status" value="1"/>
</dbReference>
<accession>A0A9X4ETQ9</accession>
<dbReference type="SMART" id="SM00464">
    <property type="entry name" value="LON"/>
    <property type="match status" value="1"/>
</dbReference>
<dbReference type="PANTHER" id="PTHR46732">
    <property type="entry name" value="ATP-DEPENDENT PROTEASE LA (LON) DOMAIN PROTEIN"/>
    <property type="match status" value="1"/>
</dbReference>
<dbReference type="PANTHER" id="PTHR46732:SF8">
    <property type="entry name" value="ATP-DEPENDENT PROTEASE LA (LON) DOMAIN PROTEIN"/>
    <property type="match status" value="1"/>
</dbReference>
<dbReference type="InterPro" id="IPR046336">
    <property type="entry name" value="Lon_prtase_N_sf"/>
</dbReference>
<keyword evidence="2" id="KW-0645">Protease</keyword>
<evidence type="ECO:0000313" key="5">
    <source>
        <dbReference type="Proteomes" id="UP001152658"/>
    </source>
</evidence>
<gene>
    <name evidence="3" type="ORF">L9W94_00620</name>
    <name evidence="2" type="ORF">VAE063_900210</name>
</gene>
<dbReference type="Proteomes" id="UP001152658">
    <property type="component" value="Unassembled WGS sequence"/>
</dbReference>
<dbReference type="InterPro" id="IPR003111">
    <property type="entry name" value="Lon_prtase_N"/>
</dbReference>
<feature type="domain" description="Lon N-terminal" evidence="1">
    <location>
        <begin position="3"/>
        <end position="189"/>
    </location>
</feature>
<dbReference type="GO" id="GO:0008233">
    <property type="term" value="F:peptidase activity"/>
    <property type="evidence" value="ECO:0007669"/>
    <property type="project" value="UniProtKB-KW"/>
</dbReference>
<dbReference type="Gene3D" id="2.30.130.40">
    <property type="entry name" value="LON domain-like"/>
    <property type="match status" value="1"/>
</dbReference>